<keyword evidence="3 5" id="KW-1133">Transmembrane helix</keyword>
<dbReference type="InterPro" id="IPR001296">
    <property type="entry name" value="Glyco_trans_1"/>
</dbReference>
<accession>A0ABT4RVB0</accession>
<dbReference type="InterPro" id="IPR050194">
    <property type="entry name" value="Glycosyltransferase_grp1"/>
</dbReference>
<dbReference type="EMBL" id="JAPCID010000098">
    <property type="protein sequence ID" value="MDA0142524.1"/>
    <property type="molecule type" value="Genomic_DNA"/>
</dbReference>
<dbReference type="PANTHER" id="PTHR45947:SF3">
    <property type="entry name" value="SULFOQUINOVOSYL TRANSFERASE SQD2"/>
    <property type="match status" value="1"/>
</dbReference>
<feature type="transmembrane region" description="Helical" evidence="5">
    <location>
        <begin position="455"/>
        <end position="471"/>
    </location>
</feature>
<sequence>MAHILLLTDRDWTHPQGGGTGANLFGQVIHWLQWGHRVTVVAGTYEGAEPVSRPAPGLELHHMGSRTTVFPRAAWAVRRGLAREADVVLEVVNGIVFWTPLWLGGKPRVTLVHHVHRDHYVTELGRVGAVAAVVLETLPLKLLYGGSPFLTISESAKADLVELGVPEDDVRVGYLGVVGFEGPLPERSSTPRLLYLGRLKKYKRIELLLDVVEAIPGSVLDVAGEGDHRTELEAEIARRGLGERVILHGHVSEETKAALYAQAWVNLTASSAEGWCLTVMEAATCGTPSAALRVGGLPESIVDGQTGLLAEDGSGLVAAVQRLVNEPGLRERLGAAARERASGFTWERTARETLDVLEEARAREPVKLRTVVSRSETLKAVGMAAATMANNALAVIFTVLFARLLGAEDYGSLAALVSAFVILAVPGSALQVAVAREVALGRLSVAETLAVWRRRLLIGGAVVTALAVLLREPISDLIAVEEAWAAAATAPTAVLWILLSVERGALQGVHAYKPVAWSLVFEATGRLLFGVVLVGAGLGVTGAYLGTPLSLLAMALGLWWIGRGRFGAAHGGHAAQRLWDLVGGAWPAVVGLFLIAVLQNVDVIMVKRQIGGDEAGAYAAAAVAAKAVVWIAIGIGLYLLPEATRAARLGQDPRPVLARALGVVSVVAVPMLAVYALAPETVLRLAFGPETVVAADALFVLGCAMSLLAVGYLAVQYMLALGRVAFLPVLGAVAIAEVALLGGLGIESLVTFAAIVLALQAAAALSVLAIGLRRVAT</sequence>
<keyword evidence="8" id="KW-1185">Reference proteome</keyword>
<dbReference type="EC" id="2.4.-.-" evidence="7"/>
<dbReference type="RefSeq" id="WP_202954008.1">
    <property type="nucleotide sequence ID" value="NZ_JAPCID010000098.1"/>
</dbReference>
<evidence type="ECO:0000313" key="8">
    <source>
        <dbReference type="Proteomes" id="UP001147700"/>
    </source>
</evidence>
<organism evidence="7 8">
    <name type="scientific">Solirubrobacter deserti</name>
    <dbReference type="NCBI Taxonomy" id="2282478"/>
    <lineage>
        <taxon>Bacteria</taxon>
        <taxon>Bacillati</taxon>
        <taxon>Actinomycetota</taxon>
        <taxon>Thermoleophilia</taxon>
        <taxon>Solirubrobacterales</taxon>
        <taxon>Solirubrobacteraceae</taxon>
        <taxon>Solirubrobacter</taxon>
    </lineage>
</organism>
<feature type="transmembrane region" description="Helical" evidence="5">
    <location>
        <begin position="542"/>
        <end position="561"/>
    </location>
</feature>
<keyword evidence="4 5" id="KW-0472">Membrane</keyword>
<dbReference type="PANTHER" id="PTHR45947">
    <property type="entry name" value="SULFOQUINOVOSYL TRANSFERASE SQD2"/>
    <property type="match status" value="1"/>
</dbReference>
<evidence type="ECO:0000256" key="5">
    <source>
        <dbReference type="SAM" id="Phobius"/>
    </source>
</evidence>
<evidence type="ECO:0000256" key="3">
    <source>
        <dbReference type="ARBA" id="ARBA00022989"/>
    </source>
</evidence>
<protein>
    <submittedName>
        <fullName evidence="7">Glycosyltransferase</fullName>
        <ecNumber evidence="7">2.4.-.-</ecNumber>
    </submittedName>
</protein>
<evidence type="ECO:0000313" key="7">
    <source>
        <dbReference type="EMBL" id="MDA0142524.1"/>
    </source>
</evidence>
<comment type="caution">
    <text evidence="7">The sequence shown here is derived from an EMBL/GenBank/DDBJ whole genome shotgun (WGS) entry which is preliminary data.</text>
</comment>
<dbReference type="Pfam" id="PF01943">
    <property type="entry name" value="Polysacc_synt"/>
    <property type="match status" value="1"/>
</dbReference>
<dbReference type="InterPro" id="IPR002797">
    <property type="entry name" value="Polysacc_synth"/>
</dbReference>
<keyword evidence="7" id="KW-0808">Transferase</keyword>
<feature type="domain" description="Glycosyl transferase family 1" evidence="6">
    <location>
        <begin position="187"/>
        <end position="340"/>
    </location>
</feature>
<evidence type="ECO:0000259" key="6">
    <source>
        <dbReference type="Pfam" id="PF00534"/>
    </source>
</evidence>
<dbReference type="SUPFAM" id="SSF53756">
    <property type="entry name" value="UDP-Glycosyltransferase/glycogen phosphorylase"/>
    <property type="match status" value="1"/>
</dbReference>
<feature type="transmembrane region" description="Helical" evidence="5">
    <location>
        <begin position="483"/>
        <end position="502"/>
    </location>
</feature>
<feature type="transmembrane region" description="Helical" evidence="5">
    <location>
        <begin position="413"/>
        <end position="434"/>
    </location>
</feature>
<feature type="transmembrane region" description="Helical" evidence="5">
    <location>
        <begin position="726"/>
        <end position="746"/>
    </location>
</feature>
<evidence type="ECO:0000256" key="1">
    <source>
        <dbReference type="ARBA" id="ARBA00004141"/>
    </source>
</evidence>
<keyword evidence="7" id="KW-0328">Glycosyltransferase</keyword>
<dbReference type="GO" id="GO:0016757">
    <property type="term" value="F:glycosyltransferase activity"/>
    <property type="evidence" value="ECO:0007669"/>
    <property type="project" value="UniProtKB-KW"/>
</dbReference>
<keyword evidence="2 5" id="KW-0812">Transmembrane</keyword>
<dbReference type="Gene3D" id="3.40.50.2000">
    <property type="entry name" value="Glycogen Phosphorylase B"/>
    <property type="match status" value="2"/>
</dbReference>
<feature type="transmembrane region" description="Helical" evidence="5">
    <location>
        <begin position="752"/>
        <end position="772"/>
    </location>
</feature>
<dbReference type="Proteomes" id="UP001147700">
    <property type="component" value="Unassembled WGS sequence"/>
</dbReference>
<dbReference type="CDD" id="cd03801">
    <property type="entry name" value="GT4_PimA-like"/>
    <property type="match status" value="1"/>
</dbReference>
<comment type="subcellular location">
    <subcellularLocation>
        <location evidence="1">Membrane</location>
        <topology evidence="1">Multi-pass membrane protein</topology>
    </subcellularLocation>
</comment>
<proteinExistence type="predicted"/>
<feature type="transmembrane region" description="Helical" evidence="5">
    <location>
        <begin position="581"/>
        <end position="598"/>
    </location>
</feature>
<feature type="transmembrane region" description="Helical" evidence="5">
    <location>
        <begin position="660"/>
        <end position="678"/>
    </location>
</feature>
<feature type="transmembrane region" description="Helical" evidence="5">
    <location>
        <begin position="698"/>
        <end position="719"/>
    </location>
</feature>
<gene>
    <name evidence="7" type="ORF">OJ962_33880</name>
</gene>
<dbReference type="Pfam" id="PF00534">
    <property type="entry name" value="Glycos_transf_1"/>
    <property type="match status" value="1"/>
</dbReference>
<evidence type="ECO:0000256" key="4">
    <source>
        <dbReference type="ARBA" id="ARBA00023136"/>
    </source>
</evidence>
<name>A0ABT4RVB0_9ACTN</name>
<feature type="transmembrane region" description="Helical" evidence="5">
    <location>
        <begin position="377"/>
        <end position="401"/>
    </location>
</feature>
<evidence type="ECO:0000256" key="2">
    <source>
        <dbReference type="ARBA" id="ARBA00022692"/>
    </source>
</evidence>
<reference evidence="7" key="1">
    <citation type="submission" date="2022-10" db="EMBL/GenBank/DDBJ databases">
        <title>The WGS of Solirubrobacter sp. CPCC 204708.</title>
        <authorList>
            <person name="Jiang Z."/>
        </authorList>
    </citation>
    <scope>NUCLEOTIDE SEQUENCE</scope>
    <source>
        <strain evidence="7">CPCC 204708</strain>
    </source>
</reference>
<feature type="transmembrane region" description="Helical" evidence="5">
    <location>
        <begin position="618"/>
        <end position="640"/>
    </location>
</feature>